<keyword evidence="1" id="KW-0812">Transmembrane</keyword>
<feature type="domain" description="Nucleotidyl transferase" evidence="2">
    <location>
        <begin position="21"/>
        <end position="88"/>
    </location>
</feature>
<dbReference type="AlphaFoldDB" id="A0A6C2U8V1"/>
<dbReference type="Gene3D" id="3.90.550.10">
    <property type="entry name" value="Spore Coat Polysaccharide Biosynthesis Protein SpsA, Chain A"/>
    <property type="match status" value="1"/>
</dbReference>
<keyword evidence="4" id="KW-1185">Reference proteome</keyword>
<dbReference type="Proteomes" id="UP000366872">
    <property type="component" value="Unassembled WGS sequence"/>
</dbReference>
<keyword evidence="1" id="KW-1133">Transmembrane helix</keyword>
<gene>
    <name evidence="3" type="ORF">PDESU_05129</name>
</gene>
<protein>
    <recommendedName>
        <fullName evidence="2">Nucleotidyl transferase domain-containing protein</fullName>
    </recommendedName>
</protein>
<dbReference type="PANTHER" id="PTHR22572">
    <property type="entry name" value="SUGAR-1-PHOSPHATE GUANYL TRANSFERASE"/>
    <property type="match status" value="1"/>
</dbReference>
<dbReference type="Pfam" id="PF00483">
    <property type="entry name" value="NTP_transferase"/>
    <property type="match status" value="1"/>
</dbReference>
<evidence type="ECO:0000313" key="3">
    <source>
        <dbReference type="EMBL" id="VGO16538.1"/>
    </source>
</evidence>
<dbReference type="EMBL" id="CAAHFG010000003">
    <property type="protein sequence ID" value="VGO16538.1"/>
    <property type="molecule type" value="Genomic_DNA"/>
</dbReference>
<evidence type="ECO:0000259" key="2">
    <source>
        <dbReference type="Pfam" id="PF00483"/>
    </source>
</evidence>
<dbReference type="InterPro" id="IPR029044">
    <property type="entry name" value="Nucleotide-diphossugar_trans"/>
</dbReference>
<proteinExistence type="predicted"/>
<dbReference type="InterPro" id="IPR050486">
    <property type="entry name" value="Mannose-1P_guanyltransferase"/>
</dbReference>
<evidence type="ECO:0000256" key="1">
    <source>
        <dbReference type="SAM" id="Phobius"/>
    </source>
</evidence>
<name>A0A6C2U8V1_PONDE</name>
<keyword evidence="1" id="KW-0472">Membrane</keyword>
<sequence>MIAVLNTSTACAWAEPFGDVPWPMLPVANRPLLDYWLEACTDQGIKSVQLILGGDEAKAIEDFVRNGDRWNVDVQYIFARPSESPAGYLRSISALCRDGLFYLGHPFFMRRRQAFSPSGFKALDACRHDFHGEIHFLFSSTGNGVEALLEGQPGSGHGLEQIHLHPFAIDSAAAYFDLNMKMIAGEFSRYVTAGFSANDGSSIGYNVRTPPSSHLVAPIMVGDDCRFGAMTTVGANAVVGNHVIVDAHSELADCLVLDDTYIGRNLEIRNKIVAGNRVIDPSDGTMVQIDDSWLIARNRTETRTEDLLRYVILWFVALGLALVQVVPFCILYPIVKLIRVGRFSLESFHDPRTGYIKLPVFRKVLNKKSVAYRLFRSFSLDRFPWILLVLRGRLFLCGQPPMRHPEDGEIVKQLRQYYPGVFCYQDYNKESDRLIDSLWYAHIRSLYEDLKILIKALLTRFLSAGRQ</sequence>
<dbReference type="Gene3D" id="2.160.10.10">
    <property type="entry name" value="Hexapeptide repeat proteins"/>
    <property type="match status" value="1"/>
</dbReference>
<feature type="transmembrane region" description="Helical" evidence="1">
    <location>
        <begin position="307"/>
        <end position="335"/>
    </location>
</feature>
<dbReference type="SUPFAM" id="SSF53448">
    <property type="entry name" value="Nucleotide-diphospho-sugar transferases"/>
    <property type="match status" value="1"/>
</dbReference>
<organism evidence="3 4">
    <name type="scientific">Pontiella desulfatans</name>
    <dbReference type="NCBI Taxonomy" id="2750659"/>
    <lineage>
        <taxon>Bacteria</taxon>
        <taxon>Pseudomonadati</taxon>
        <taxon>Kiritimatiellota</taxon>
        <taxon>Kiritimatiellia</taxon>
        <taxon>Kiritimatiellales</taxon>
        <taxon>Pontiellaceae</taxon>
        <taxon>Pontiella</taxon>
    </lineage>
</organism>
<evidence type="ECO:0000313" key="4">
    <source>
        <dbReference type="Proteomes" id="UP000366872"/>
    </source>
</evidence>
<dbReference type="InterPro" id="IPR005835">
    <property type="entry name" value="NTP_transferase_dom"/>
</dbReference>
<reference evidence="3 4" key="1">
    <citation type="submission" date="2019-04" db="EMBL/GenBank/DDBJ databases">
        <authorList>
            <person name="Van Vliet M D."/>
        </authorList>
    </citation>
    <scope>NUCLEOTIDE SEQUENCE [LARGE SCALE GENOMIC DNA]</scope>
    <source>
        <strain evidence="3 4">F1</strain>
    </source>
</reference>
<accession>A0A6C2U8V1</accession>